<keyword evidence="2 7" id="KW-0540">Nuclease</keyword>
<dbReference type="GO" id="GO:0008270">
    <property type="term" value="F:zinc ion binding"/>
    <property type="evidence" value="ECO:0007669"/>
    <property type="project" value="UniProtKB-UniRule"/>
</dbReference>
<dbReference type="GO" id="GO:0006364">
    <property type="term" value="P:rRNA processing"/>
    <property type="evidence" value="ECO:0007669"/>
    <property type="project" value="UniProtKB-UniRule"/>
</dbReference>
<comment type="caution">
    <text evidence="9">The sequence shown here is derived from an EMBL/GenBank/DDBJ whole genome shotgun (WGS) entry which is preliminary data.</text>
</comment>
<dbReference type="HAMAP" id="MF_00009">
    <property type="entry name" value="Endoribonucl_YbeY"/>
    <property type="match status" value="1"/>
</dbReference>
<evidence type="ECO:0000256" key="6">
    <source>
        <dbReference type="ARBA" id="ARBA00022833"/>
    </source>
</evidence>
<dbReference type="PANTHER" id="PTHR46986:SF1">
    <property type="entry name" value="ENDORIBONUCLEASE YBEY, CHLOROPLASTIC"/>
    <property type="match status" value="1"/>
</dbReference>
<comment type="cofactor">
    <cofactor evidence="7">
        <name>Zn(2+)</name>
        <dbReference type="ChEBI" id="CHEBI:29105"/>
    </cofactor>
    <text evidence="7">Binds 1 zinc ion.</text>
</comment>
<dbReference type="Gene3D" id="3.40.390.30">
    <property type="entry name" value="Metalloproteases ('zincins'), catalytic domain"/>
    <property type="match status" value="1"/>
</dbReference>
<dbReference type="NCBIfam" id="TIGR00043">
    <property type="entry name" value="rRNA maturation RNase YbeY"/>
    <property type="match status" value="1"/>
</dbReference>
<dbReference type="EMBL" id="DTKL01000053">
    <property type="protein sequence ID" value="HGY94678.1"/>
    <property type="molecule type" value="Genomic_DNA"/>
</dbReference>
<dbReference type="Pfam" id="PF02130">
    <property type="entry name" value="YbeY"/>
    <property type="match status" value="1"/>
</dbReference>
<evidence type="ECO:0000256" key="3">
    <source>
        <dbReference type="ARBA" id="ARBA00022723"/>
    </source>
</evidence>
<accession>A0A7V5CTA1</accession>
<dbReference type="AlphaFoldDB" id="A0A7V5CTA1"/>
<feature type="binding site" evidence="7">
    <location>
        <position position="119"/>
    </location>
    <ligand>
        <name>Zn(2+)</name>
        <dbReference type="ChEBI" id="CHEBI:29105"/>
        <note>catalytic</note>
    </ligand>
</feature>
<evidence type="ECO:0000256" key="4">
    <source>
        <dbReference type="ARBA" id="ARBA00022759"/>
    </source>
</evidence>
<feature type="binding site" evidence="7">
    <location>
        <position position="125"/>
    </location>
    <ligand>
        <name>Zn(2+)</name>
        <dbReference type="ChEBI" id="CHEBI:29105"/>
        <note>catalytic</note>
    </ligand>
</feature>
<feature type="compositionally biased region" description="Basic residues" evidence="8">
    <location>
        <begin position="167"/>
        <end position="185"/>
    </location>
</feature>
<dbReference type="InterPro" id="IPR020549">
    <property type="entry name" value="YbeY_CS"/>
</dbReference>
<feature type="binding site" evidence="7">
    <location>
        <position position="115"/>
    </location>
    <ligand>
        <name>Zn(2+)</name>
        <dbReference type="ChEBI" id="CHEBI:29105"/>
        <note>catalytic</note>
    </ligand>
</feature>
<comment type="function">
    <text evidence="7">Single strand-specific metallo-endoribonuclease involved in late-stage 70S ribosome quality control and in maturation of the 3' terminus of the 16S rRNA.</text>
</comment>
<feature type="region of interest" description="Disordered" evidence="8">
    <location>
        <begin position="149"/>
        <end position="229"/>
    </location>
</feature>
<dbReference type="GO" id="GO:0004521">
    <property type="term" value="F:RNA endonuclease activity"/>
    <property type="evidence" value="ECO:0007669"/>
    <property type="project" value="UniProtKB-UniRule"/>
</dbReference>
<gene>
    <name evidence="7 9" type="primary">ybeY</name>
    <name evidence="9" type="ORF">ENW50_08370</name>
</gene>
<dbReference type="GO" id="GO:0004222">
    <property type="term" value="F:metalloendopeptidase activity"/>
    <property type="evidence" value="ECO:0007669"/>
    <property type="project" value="InterPro"/>
</dbReference>
<keyword evidence="4 7" id="KW-0255">Endonuclease</keyword>
<proteinExistence type="inferred from homology"/>
<evidence type="ECO:0000256" key="8">
    <source>
        <dbReference type="SAM" id="MobiDB-lite"/>
    </source>
</evidence>
<sequence length="229" mass="25024">MILTDPDIRPAYARRLRVPQLELFLEQAIRAVKLRGDVSVLLTGDKQIRRWNREFRGKNKPTDVLSFPAAPLDGPDGPIPAPIAGDLAISVETAARQAAEQRHALVEELKVLLLHGTLHLAGYDHETDNGEMARLEQRLRAKLGLQSSLIERTHNASPKRPLSVRSAAKRPAKKASSKPAKKMPAKKSAVAATRKTATEGYGLEPVRKAAAKRAGALAPEVSRPAKRSR</sequence>
<dbReference type="GO" id="GO:0005737">
    <property type="term" value="C:cytoplasm"/>
    <property type="evidence" value="ECO:0007669"/>
    <property type="project" value="UniProtKB-SubCell"/>
</dbReference>
<evidence type="ECO:0000256" key="5">
    <source>
        <dbReference type="ARBA" id="ARBA00022801"/>
    </source>
</evidence>
<keyword evidence="7" id="KW-0698">rRNA processing</keyword>
<evidence type="ECO:0000256" key="2">
    <source>
        <dbReference type="ARBA" id="ARBA00022722"/>
    </source>
</evidence>
<dbReference type="InterPro" id="IPR002036">
    <property type="entry name" value="YbeY"/>
</dbReference>
<keyword evidence="7" id="KW-0690">Ribosome biogenesis</keyword>
<keyword evidence="7" id="KW-0963">Cytoplasm</keyword>
<dbReference type="SUPFAM" id="SSF55486">
    <property type="entry name" value="Metalloproteases ('zincins'), catalytic domain"/>
    <property type="match status" value="1"/>
</dbReference>
<organism evidence="9">
    <name type="scientific">Acidobacterium capsulatum</name>
    <dbReference type="NCBI Taxonomy" id="33075"/>
    <lineage>
        <taxon>Bacteria</taxon>
        <taxon>Pseudomonadati</taxon>
        <taxon>Acidobacteriota</taxon>
        <taxon>Terriglobia</taxon>
        <taxon>Terriglobales</taxon>
        <taxon>Acidobacteriaceae</taxon>
        <taxon>Acidobacterium</taxon>
    </lineage>
</organism>
<dbReference type="PANTHER" id="PTHR46986">
    <property type="entry name" value="ENDORIBONUCLEASE YBEY, CHLOROPLASTIC"/>
    <property type="match status" value="1"/>
</dbReference>
<comment type="subcellular location">
    <subcellularLocation>
        <location evidence="7">Cytoplasm</location>
    </subcellularLocation>
</comment>
<reference evidence="9" key="1">
    <citation type="journal article" date="2020" name="mSystems">
        <title>Genome- and Community-Level Interaction Insights into Carbon Utilization and Element Cycling Functions of Hydrothermarchaeota in Hydrothermal Sediment.</title>
        <authorList>
            <person name="Zhou Z."/>
            <person name="Liu Y."/>
            <person name="Xu W."/>
            <person name="Pan J."/>
            <person name="Luo Z.H."/>
            <person name="Li M."/>
        </authorList>
    </citation>
    <scope>NUCLEOTIDE SEQUENCE [LARGE SCALE GENOMIC DNA]</scope>
    <source>
        <strain evidence="9">SpSt-855</strain>
    </source>
</reference>
<evidence type="ECO:0000256" key="1">
    <source>
        <dbReference type="ARBA" id="ARBA00010875"/>
    </source>
</evidence>
<dbReference type="EC" id="3.1.-.-" evidence="7"/>
<evidence type="ECO:0000256" key="7">
    <source>
        <dbReference type="HAMAP-Rule" id="MF_00009"/>
    </source>
</evidence>
<dbReference type="PROSITE" id="PS01306">
    <property type="entry name" value="UPF0054"/>
    <property type="match status" value="1"/>
</dbReference>
<dbReference type="InterPro" id="IPR023091">
    <property type="entry name" value="MetalPrtase_cat_dom_sf_prd"/>
</dbReference>
<protein>
    <recommendedName>
        <fullName evidence="7">Endoribonuclease YbeY</fullName>
        <ecNumber evidence="7">3.1.-.-</ecNumber>
    </recommendedName>
</protein>
<comment type="similarity">
    <text evidence="1 7">Belongs to the endoribonuclease YbeY family.</text>
</comment>
<keyword evidence="6 7" id="KW-0862">Zinc</keyword>
<evidence type="ECO:0000313" key="9">
    <source>
        <dbReference type="EMBL" id="HGY94678.1"/>
    </source>
</evidence>
<keyword evidence="3 7" id="KW-0479">Metal-binding</keyword>
<name>A0A7V5CTA1_9BACT</name>
<keyword evidence="5 7" id="KW-0378">Hydrolase</keyword>